<evidence type="ECO:0000256" key="1">
    <source>
        <dbReference type="SAM" id="SignalP"/>
    </source>
</evidence>
<dbReference type="AlphaFoldDB" id="A9DKE4"/>
<evidence type="ECO:0008006" key="4">
    <source>
        <dbReference type="Google" id="ProtNLM"/>
    </source>
</evidence>
<keyword evidence="3" id="KW-1185">Reference proteome</keyword>
<comment type="caution">
    <text evidence="2">The sequence shown here is derived from an EMBL/GenBank/DDBJ whole genome shotgun (WGS) entry which is preliminary data.</text>
</comment>
<keyword evidence="1" id="KW-0732">Signal</keyword>
<protein>
    <recommendedName>
        <fullName evidence="4">DUF3575 domain-containing protein</fullName>
    </recommendedName>
</protein>
<dbReference type="Proteomes" id="UP000002945">
    <property type="component" value="Unassembled WGS sequence"/>
</dbReference>
<name>A9DKE4_9FLAO</name>
<accession>A9DKE4</accession>
<sequence length="184" mass="20832">MKNNLTITLLTLFLLVGFQSNAQETTDSNDFYGVGNRANEIRLDAFDAAFFSALDFSYERVNDNDFGYGASLFINLRSPDEDAAYYEKVAFTPFFRFYFFNKEDFGAKGLFAEVFTKFASGDNPEKDFDEEYFDAALGLAIGKKWVNKRGFIFELSLGGGRNIGLDDNAPEFTFRGGFSIGYRF</sequence>
<evidence type="ECO:0000313" key="2">
    <source>
        <dbReference type="EMBL" id="EDP98310.1"/>
    </source>
</evidence>
<feature type="signal peptide" evidence="1">
    <location>
        <begin position="1"/>
        <end position="22"/>
    </location>
</feature>
<proteinExistence type="predicted"/>
<dbReference type="HOGENOM" id="CLU_119542_0_0_10"/>
<reference evidence="2 3" key="1">
    <citation type="journal article" date="2011" name="J. Bacteriol.">
        <title>Genome sequence of the algicidal bacterium Kordia algicida OT-1.</title>
        <authorList>
            <person name="Lee H.S."/>
            <person name="Kang S.G."/>
            <person name="Kwon K.K."/>
            <person name="Lee J.H."/>
            <person name="Kim S.J."/>
        </authorList>
    </citation>
    <scope>NUCLEOTIDE SEQUENCE [LARGE SCALE GENOMIC DNA]</scope>
    <source>
        <strain evidence="2 3">OT-1</strain>
    </source>
</reference>
<gene>
    <name evidence="2" type="ORF">KAOT1_13872</name>
</gene>
<dbReference type="OrthoDB" id="768080at2"/>
<organism evidence="2 3">
    <name type="scientific">Kordia algicida OT-1</name>
    <dbReference type="NCBI Taxonomy" id="391587"/>
    <lineage>
        <taxon>Bacteria</taxon>
        <taxon>Pseudomonadati</taxon>
        <taxon>Bacteroidota</taxon>
        <taxon>Flavobacteriia</taxon>
        <taxon>Flavobacteriales</taxon>
        <taxon>Flavobacteriaceae</taxon>
        <taxon>Kordia</taxon>
    </lineage>
</organism>
<dbReference type="RefSeq" id="WP_007095323.1">
    <property type="nucleotide sequence ID" value="NZ_CP142125.1"/>
</dbReference>
<dbReference type="eggNOG" id="ENOG50335YM">
    <property type="taxonomic scope" value="Bacteria"/>
</dbReference>
<feature type="chain" id="PRO_5002734630" description="DUF3575 domain-containing protein" evidence="1">
    <location>
        <begin position="23"/>
        <end position="184"/>
    </location>
</feature>
<evidence type="ECO:0000313" key="3">
    <source>
        <dbReference type="Proteomes" id="UP000002945"/>
    </source>
</evidence>
<dbReference type="EMBL" id="ABIB01000001">
    <property type="protein sequence ID" value="EDP98310.1"/>
    <property type="molecule type" value="Genomic_DNA"/>
</dbReference>